<dbReference type="InterPro" id="IPR011990">
    <property type="entry name" value="TPR-like_helical_dom_sf"/>
</dbReference>
<feature type="compositionally biased region" description="Basic and acidic residues" evidence="4">
    <location>
        <begin position="84"/>
        <end position="93"/>
    </location>
</feature>
<accession>A0A5B2VNE4</accession>
<feature type="compositionally biased region" description="Polar residues" evidence="4">
    <location>
        <begin position="40"/>
        <end position="49"/>
    </location>
</feature>
<evidence type="ECO:0000256" key="1">
    <source>
        <dbReference type="ARBA" id="ARBA00022737"/>
    </source>
</evidence>
<feature type="region of interest" description="Disordered" evidence="4">
    <location>
        <begin position="32"/>
        <end position="93"/>
    </location>
</feature>
<dbReference type="Gene3D" id="1.25.40.10">
    <property type="entry name" value="Tetratricopeptide repeat domain"/>
    <property type="match status" value="2"/>
</dbReference>
<dbReference type="PANTHER" id="PTHR45586:SF1">
    <property type="entry name" value="LIPOPOLYSACCHARIDE ASSEMBLY PROTEIN B"/>
    <property type="match status" value="1"/>
</dbReference>
<reference evidence="5 6" key="2">
    <citation type="submission" date="2019-09" db="EMBL/GenBank/DDBJ databases">
        <authorList>
            <person name="Jin C."/>
        </authorList>
    </citation>
    <scope>NUCLEOTIDE SEQUENCE [LARGE SCALE GENOMIC DNA]</scope>
    <source>
        <strain evidence="5 6">BN140078</strain>
    </source>
</reference>
<dbReference type="PROSITE" id="PS50005">
    <property type="entry name" value="TPR"/>
    <property type="match status" value="1"/>
</dbReference>
<evidence type="ECO:0000313" key="6">
    <source>
        <dbReference type="Proteomes" id="UP000324611"/>
    </source>
</evidence>
<dbReference type="InterPro" id="IPR019734">
    <property type="entry name" value="TPR_rpt"/>
</dbReference>
<dbReference type="SUPFAM" id="SSF81901">
    <property type="entry name" value="HCP-like"/>
    <property type="match status" value="1"/>
</dbReference>
<dbReference type="EMBL" id="VUOC01000004">
    <property type="protein sequence ID" value="KAA2240228.1"/>
    <property type="molecule type" value="Genomic_DNA"/>
</dbReference>
<evidence type="ECO:0000256" key="3">
    <source>
        <dbReference type="PROSITE-ProRule" id="PRU00339"/>
    </source>
</evidence>
<feature type="repeat" description="TPR" evidence="3">
    <location>
        <begin position="328"/>
        <end position="361"/>
    </location>
</feature>
<evidence type="ECO:0000256" key="4">
    <source>
        <dbReference type="SAM" id="MobiDB-lite"/>
    </source>
</evidence>
<evidence type="ECO:0000313" key="5">
    <source>
        <dbReference type="EMBL" id="KAA2240228.1"/>
    </source>
</evidence>
<evidence type="ECO:0000256" key="2">
    <source>
        <dbReference type="ARBA" id="ARBA00022803"/>
    </source>
</evidence>
<keyword evidence="6" id="KW-1185">Reference proteome</keyword>
<keyword evidence="1" id="KW-0677">Repeat</keyword>
<dbReference type="AlphaFoldDB" id="A0A5B2VNE4"/>
<protein>
    <submittedName>
        <fullName evidence="5">Tetratricopeptide repeat protein</fullName>
    </submittedName>
</protein>
<gene>
    <name evidence="5" type="ORF">F0L74_29115</name>
</gene>
<proteinExistence type="predicted"/>
<comment type="caution">
    <text evidence="5">The sequence shown here is derived from an EMBL/GenBank/DDBJ whole genome shotgun (WGS) entry which is preliminary data.</text>
</comment>
<name>A0A5B2VNE4_9BACT</name>
<keyword evidence="2 3" id="KW-0802">TPR repeat</keyword>
<sequence>MNRYRPLLLHIFPRAVSFLLLTTISIAVSAQNRRPAGNAQRDSTSNNIRSNDRRGQSAQRDTIIRNDRRSAAAMRRPATPVPKVQDRRPPSEKLAEKKFTLKRRLMQNMVTRYNYYYHSKAKLDGIIKSIARQGLDNYYELLPFYPYSLQDQGLDKNDLDSVIIKSSIAIQLHDPRGKWIDDCYLLIGRAYFYKSDWENASKTFQFMNLKFAPKKKSDYTTVVGASVNDQLSIATPEKRKGFIGRFKHKKVRNDAFLWNARTLLEQKEYDEVQSLLNLLETDPAFPKRLDGELAEVRAYSMYRQGRYTETITPLAAAIKGTHNRESKARMSYILGQLYAQHQQPDSAMDMFRKVIKQKPDPMMDLQARLQIARLNTTKGNAGIDQSLAALRTMLKKERFIPYRDAIYYTMATLVTERDPEAALGYLRKSLSQESNNTMQKTLSFKAVADIYYGQRKYQLAKDFYDSTATVMPPAFADSAVVSVRKTVLGDVATKVAAIHREDSLQHIAAMPEAERTKFLDDMAASIRKAAADKAKAEAAALEAAENNTSNNSNSMLANNNAMGNQGRNNNGNDQGDWYFYSMASKATGFSEFKRRWGNRKLSDNWRRSQNATANFANNPDQPNITGDSAMAAGTDKAKQIPADSVSAATLSVDLPLTPDKLMASRSTQMDAWFDLGKLYHDKLDATELAIETYDTLLVKFPDHAKKAEVLYSLYVWHNSLKGHTAQANQYKDMVLNQYGNTNFAGIIKFGNLKDTDAEKRQVIATAYDSVYTAYRSGNYALALERKHLADSTYGFNYLQPKFDLLEAMVIIKTDTTDVATDTVHLAKQAVQNVINKYPGDEAIRTQAQALLDALNRKKELVDYLAQLQIQKPDSGGAMMDENVSIRLPWNTPKPQFTDSVGLKTAQPGAQPAVKADIKAPPPPPLKPVTPYKLSTAAANPHFVVLSFQRVNKALIDEGLEQFTRYNAAKHAADKIEVGSFVLTQNEIMLIFRLFPDENKALDYFDEIREEAPVHIIPRIRPADYKMFIISRDNFILLNSTKDIQGYREFFDKNYVTQ</sequence>
<dbReference type="Pfam" id="PF13174">
    <property type="entry name" value="TPR_6"/>
    <property type="match status" value="2"/>
</dbReference>
<dbReference type="SMART" id="SM00028">
    <property type="entry name" value="TPR"/>
    <property type="match status" value="3"/>
</dbReference>
<dbReference type="InterPro" id="IPR051012">
    <property type="entry name" value="CellSynth/LPSAsmb/PSIAsmb"/>
</dbReference>
<reference evidence="5 6" key="1">
    <citation type="submission" date="2019-09" db="EMBL/GenBank/DDBJ databases">
        <title>Chitinophaga ginsengihumi sp. nov., isolated from soil of ginseng rhizosphere.</title>
        <authorList>
            <person name="Lee J."/>
        </authorList>
    </citation>
    <scope>NUCLEOTIDE SEQUENCE [LARGE SCALE GENOMIC DNA]</scope>
    <source>
        <strain evidence="5 6">BN140078</strain>
    </source>
</reference>
<dbReference type="Proteomes" id="UP000324611">
    <property type="component" value="Unassembled WGS sequence"/>
</dbReference>
<dbReference type="RefSeq" id="WP_149841406.1">
    <property type="nucleotide sequence ID" value="NZ_VUOC01000004.1"/>
</dbReference>
<organism evidence="5 6">
    <name type="scientific">Chitinophaga agrisoli</name>
    <dbReference type="NCBI Taxonomy" id="2607653"/>
    <lineage>
        <taxon>Bacteria</taxon>
        <taxon>Pseudomonadati</taxon>
        <taxon>Bacteroidota</taxon>
        <taxon>Chitinophagia</taxon>
        <taxon>Chitinophagales</taxon>
        <taxon>Chitinophagaceae</taxon>
        <taxon>Chitinophaga</taxon>
    </lineage>
</organism>
<dbReference type="PANTHER" id="PTHR45586">
    <property type="entry name" value="TPR REPEAT-CONTAINING PROTEIN PA4667"/>
    <property type="match status" value="1"/>
</dbReference>